<protein>
    <submittedName>
        <fullName evidence="1">Non-virion protein</fullName>
    </submittedName>
</protein>
<dbReference type="EMBL" id="DQ159193">
    <property type="protein sequence ID" value="ABA41130.1"/>
    <property type="molecule type" value="Genomic_RNA"/>
</dbReference>
<name>Q1AET2_9RHAB</name>
<accession>Q1AET2</accession>
<dbReference type="Pfam" id="PF05554">
    <property type="entry name" value="Novirhabdo_Nv"/>
    <property type="match status" value="1"/>
</dbReference>
<evidence type="ECO:0000313" key="1">
    <source>
        <dbReference type="EMBL" id="ABA41130.1"/>
    </source>
</evidence>
<reference evidence="1" key="1">
    <citation type="journal article" date="2005" name="Dis. Aquat. Organ.">
        <title>Parallel phylogenetic analyses using the N, G or Nv gene from a fixed group of VHSV isolates reveal the same overall genetic typing.</title>
        <authorList>
            <person name="Einer-Jensen K."/>
            <person name="Ahrens P."/>
            <person name="Lorenzen N."/>
        </authorList>
    </citation>
    <scope>NUCLEOTIDE SEQUENCE</scope>
    <source>
        <strain evidence="1">DK-1p49</strain>
    </source>
</reference>
<gene>
    <name evidence="1" type="primary">Nv</name>
</gene>
<organism evidence="1">
    <name type="scientific">Viral hemorrhagic septicemia virus</name>
    <dbReference type="NCBI Taxonomy" id="11287"/>
    <lineage>
        <taxon>Viruses</taxon>
        <taxon>Riboviria</taxon>
        <taxon>Orthornavirae</taxon>
        <taxon>Negarnaviricota</taxon>
        <taxon>Haploviricotina</taxon>
        <taxon>Monjiviricetes</taxon>
        <taxon>Mononegavirales</taxon>
        <taxon>Rhabdoviridae</taxon>
        <taxon>Gammarhabdovirinae</taxon>
        <taxon>Novirhabdovirus</taxon>
        <taxon>Novirhabdovirus piscine</taxon>
    </lineage>
</organism>
<proteinExistence type="predicted"/>
<sequence>MTTKSEHSAISSSPLVLREMITHRLTFDPSNYLNCDFNRSDISTTNFLETTLPRILGDLRASTRLPYLHVLDMRISLLERTHYMFRNIPSSPAITGRRSDPELIIISHAEMMILTSGSESTSLTPPPSLR</sequence>
<dbReference type="PIRSF" id="PIRSF009530">
    <property type="entry name" value="Novirhabdo_Nv"/>
    <property type="match status" value="1"/>
</dbReference>
<dbReference type="InterPro" id="IPR008720">
    <property type="entry name" value="Novirhabdo_Nv"/>
</dbReference>